<proteinExistence type="predicted"/>
<dbReference type="InterPro" id="IPR000504">
    <property type="entry name" value="RRM_dom"/>
</dbReference>
<keyword evidence="7" id="KW-1185">Reference proteome</keyword>
<dbReference type="AlphaFoldDB" id="A0A182VMQ9"/>
<dbReference type="CDD" id="cd00590">
    <property type="entry name" value="RRM_SF"/>
    <property type="match status" value="1"/>
</dbReference>
<dbReference type="STRING" id="30066.A0A182VMQ9"/>
<evidence type="ECO:0000256" key="1">
    <source>
        <dbReference type="ARBA" id="ARBA00022737"/>
    </source>
</evidence>
<dbReference type="PANTHER" id="PTHR24012">
    <property type="entry name" value="RNA BINDING PROTEIN"/>
    <property type="match status" value="1"/>
</dbReference>
<dbReference type="SUPFAM" id="SSF54928">
    <property type="entry name" value="RNA-binding domain, RBD"/>
    <property type="match status" value="1"/>
</dbReference>
<keyword evidence="2 3" id="KW-0694">RNA-binding</keyword>
<protein>
    <recommendedName>
        <fullName evidence="5">RRM domain-containing protein</fullName>
    </recommendedName>
</protein>
<dbReference type="GO" id="GO:0003723">
    <property type="term" value="F:RNA binding"/>
    <property type="evidence" value="ECO:0007669"/>
    <property type="project" value="UniProtKB-UniRule"/>
</dbReference>
<sequence>MKRDRPGIDHIDTAPDTPFLQAMERKATLTHVYVGNLAPNVNDQLLRRYLSMAGTVVSTKIARNAMTGESLLYGSAVFATTQDVRNVIRRLNGKVFHDKPLLVCSYGDCSSELHHYQRTVVIGNKEQYLTHRAICKRFAPYGRVLLCMQPQIRHRPSNAVFVLLESAEVASLIVKIRHGCWFVKPYRERMKKVRWGMETFELELKRNPSHGATSTERKVRDERSNGPRPSQAVVPKLNVTTRQQAERFGRKASKAPGIEDDDAVFENFGNLDLNDDVFQ</sequence>
<dbReference type="Gene3D" id="3.30.70.330">
    <property type="match status" value="1"/>
</dbReference>
<dbReference type="VEuPathDB" id="VectorBase:AMEM017597"/>
<evidence type="ECO:0000256" key="3">
    <source>
        <dbReference type="PROSITE-ProRule" id="PRU00176"/>
    </source>
</evidence>
<evidence type="ECO:0000313" key="6">
    <source>
        <dbReference type="EnsemblMetazoa" id="AMEM017597-PA"/>
    </source>
</evidence>
<evidence type="ECO:0000259" key="5">
    <source>
        <dbReference type="PROSITE" id="PS50102"/>
    </source>
</evidence>
<dbReference type="EnsemblMetazoa" id="AMEM017597-RA">
    <property type="protein sequence ID" value="AMEM017597-PA"/>
    <property type="gene ID" value="AMEM017597"/>
</dbReference>
<evidence type="ECO:0000313" key="7">
    <source>
        <dbReference type="Proteomes" id="UP000075903"/>
    </source>
</evidence>
<organism evidence="6 7">
    <name type="scientific">Anopheles merus</name>
    <name type="common">Mosquito</name>
    <dbReference type="NCBI Taxonomy" id="30066"/>
    <lineage>
        <taxon>Eukaryota</taxon>
        <taxon>Metazoa</taxon>
        <taxon>Ecdysozoa</taxon>
        <taxon>Arthropoda</taxon>
        <taxon>Hexapoda</taxon>
        <taxon>Insecta</taxon>
        <taxon>Pterygota</taxon>
        <taxon>Neoptera</taxon>
        <taxon>Endopterygota</taxon>
        <taxon>Diptera</taxon>
        <taxon>Nematocera</taxon>
        <taxon>Culicoidea</taxon>
        <taxon>Culicidae</taxon>
        <taxon>Anophelinae</taxon>
        <taxon>Anopheles</taxon>
    </lineage>
</organism>
<accession>A0A182VMQ9</accession>
<feature type="compositionally biased region" description="Basic and acidic residues" evidence="4">
    <location>
        <begin position="215"/>
        <end position="225"/>
    </location>
</feature>
<reference evidence="6" key="1">
    <citation type="submission" date="2020-05" db="UniProtKB">
        <authorList>
            <consortium name="EnsemblMetazoa"/>
        </authorList>
    </citation>
    <scope>IDENTIFICATION</scope>
    <source>
        <strain evidence="6">MAF</strain>
    </source>
</reference>
<dbReference type="Proteomes" id="UP000075903">
    <property type="component" value="Unassembled WGS sequence"/>
</dbReference>
<keyword evidence="1" id="KW-0677">Repeat</keyword>
<evidence type="ECO:0000256" key="2">
    <source>
        <dbReference type="ARBA" id="ARBA00022884"/>
    </source>
</evidence>
<dbReference type="VEuPathDB" id="VectorBase:AMEM21_005034"/>
<dbReference type="InterPro" id="IPR035979">
    <property type="entry name" value="RBD_domain_sf"/>
</dbReference>
<feature type="region of interest" description="Disordered" evidence="4">
    <location>
        <begin position="206"/>
        <end position="256"/>
    </location>
</feature>
<feature type="domain" description="RRM" evidence="5">
    <location>
        <begin position="30"/>
        <end position="103"/>
    </location>
</feature>
<name>A0A182VMQ9_ANOME</name>
<dbReference type="InterPro" id="IPR012677">
    <property type="entry name" value="Nucleotide-bd_a/b_plait_sf"/>
</dbReference>
<dbReference type="PROSITE" id="PS50102">
    <property type="entry name" value="RRM"/>
    <property type="match status" value="1"/>
</dbReference>
<dbReference type="Pfam" id="PF00076">
    <property type="entry name" value="RRM_1"/>
    <property type="match status" value="1"/>
</dbReference>
<evidence type="ECO:0000256" key="4">
    <source>
        <dbReference type="SAM" id="MobiDB-lite"/>
    </source>
</evidence>
<dbReference type="SMART" id="SM00360">
    <property type="entry name" value="RRM"/>
    <property type="match status" value="1"/>
</dbReference>